<reference evidence="1" key="1">
    <citation type="submission" date="2023-07" db="EMBL/GenBank/DDBJ databases">
        <title>The genome sequence of Rhodocytophaga aerolata KACC 12507.</title>
        <authorList>
            <person name="Zhang X."/>
        </authorList>
    </citation>
    <scope>NUCLEOTIDE SEQUENCE</scope>
    <source>
        <strain evidence="1">KACC 12507</strain>
    </source>
</reference>
<name>A0ABT8RGS2_9BACT</name>
<sequence>MLKRTLKLTLTLILGLVGLLLVYLGTAFCLARIAVNKDAVKKQEVTIYILTNGVHTDLVLPIRNQVKDWSTSIKAEHTIGKDATANFIAFGWGDKGFYLETPTWADLKWSTAFCAAFGLSNSAIHTTFYKTITEDEHCKKIQISYHDYQKLVAYVEKSFKTSQQGQVIPIITKANYGNNDAFYEGVGSYSLFQTCNTWANTGLKVCGQKASLWTPFDKGIFYHYQ</sequence>
<evidence type="ECO:0000313" key="2">
    <source>
        <dbReference type="Proteomes" id="UP001168528"/>
    </source>
</evidence>
<protein>
    <submittedName>
        <fullName evidence="1">TIGR02117 family protein</fullName>
    </submittedName>
</protein>
<dbReference type="Pfam" id="PF09601">
    <property type="entry name" value="DUF2459"/>
    <property type="match status" value="1"/>
</dbReference>
<comment type="caution">
    <text evidence="1">The sequence shown here is derived from an EMBL/GenBank/DDBJ whole genome shotgun (WGS) entry which is preliminary data.</text>
</comment>
<keyword evidence="2" id="KW-1185">Reference proteome</keyword>
<proteinExistence type="predicted"/>
<dbReference type="InterPro" id="IPR011727">
    <property type="entry name" value="CHP02117"/>
</dbReference>
<gene>
    <name evidence="1" type="ORF">Q0590_30010</name>
</gene>
<organism evidence="1 2">
    <name type="scientific">Rhodocytophaga aerolata</name>
    <dbReference type="NCBI Taxonomy" id="455078"/>
    <lineage>
        <taxon>Bacteria</taxon>
        <taxon>Pseudomonadati</taxon>
        <taxon>Bacteroidota</taxon>
        <taxon>Cytophagia</taxon>
        <taxon>Cytophagales</taxon>
        <taxon>Rhodocytophagaceae</taxon>
        <taxon>Rhodocytophaga</taxon>
    </lineage>
</organism>
<dbReference type="RefSeq" id="WP_302041350.1">
    <property type="nucleotide sequence ID" value="NZ_JAUKPO010000032.1"/>
</dbReference>
<dbReference type="NCBIfam" id="TIGR02117">
    <property type="entry name" value="chp_urease_rgn"/>
    <property type="match status" value="1"/>
</dbReference>
<evidence type="ECO:0000313" key="1">
    <source>
        <dbReference type="EMBL" id="MDO1450549.1"/>
    </source>
</evidence>
<dbReference type="EMBL" id="JAUKPO010000032">
    <property type="protein sequence ID" value="MDO1450549.1"/>
    <property type="molecule type" value="Genomic_DNA"/>
</dbReference>
<accession>A0ABT8RGS2</accession>
<dbReference type="Proteomes" id="UP001168528">
    <property type="component" value="Unassembled WGS sequence"/>
</dbReference>